<evidence type="ECO:0000313" key="3">
    <source>
        <dbReference type="Proteomes" id="UP000308092"/>
    </source>
</evidence>
<proteinExistence type="inferred from homology"/>
<dbReference type="STRING" id="1220188.A0A4S3JNF1"/>
<reference evidence="2 3" key="1">
    <citation type="submission" date="2019-03" db="EMBL/GenBank/DDBJ databases">
        <title>The genome sequence of a newly discovered highly antifungal drug resistant Aspergillus species, Aspergillus tanneri NIH 1004.</title>
        <authorList>
            <person name="Mounaud S."/>
            <person name="Singh I."/>
            <person name="Joardar V."/>
            <person name="Pakala S."/>
            <person name="Pakala S."/>
            <person name="Venepally P."/>
            <person name="Hoover J."/>
            <person name="Nierman W."/>
            <person name="Chung J."/>
            <person name="Losada L."/>
        </authorList>
    </citation>
    <scope>NUCLEOTIDE SEQUENCE [LARGE SCALE GENOMIC DNA]</scope>
    <source>
        <strain evidence="2 3">NIH1004</strain>
    </source>
</reference>
<accession>A0A4S3JNF1</accession>
<dbReference type="EMBL" id="SOSA01000092">
    <property type="protein sequence ID" value="THC96960.1"/>
    <property type="molecule type" value="Genomic_DNA"/>
</dbReference>
<evidence type="ECO:0000256" key="1">
    <source>
        <dbReference type="ARBA" id="ARBA00035112"/>
    </source>
</evidence>
<keyword evidence="3" id="KW-1185">Reference proteome</keyword>
<dbReference type="GO" id="GO:0043386">
    <property type="term" value="P:mycotoxin biosynthetic process"/>
    <property type="evidence" value="ECO:0007669"/>
    <property type="project" value="InterPro"/>
</dbReference>
<dbReference type="PANTHER" id="PTHR33365">
    <property type="entry name" value="YALI0B05434P"/>
    <property type="match status" value="1"/>
</dbReference>
<sequence length="125" mass="13814">MAAFVCIRANESIAGIYARGETWKQFHTYTEYSNVNQTISNAAWETFTTNGFVAIPHQEAADFGLPLAEDFPDDPTKGVYVLEGFHEIHCVMTKRSTSTTAMTLFAKPSNAALTIPRSTFRTGRG</sequence>
<dbReference type="Pfam" id="PF11807">
    <property type="entry name" value="UstYa"/>
    <property type="match status" value="1"/>
</dbReference>
<dbReference type="VEuPathDB" id="FungiDB:EYZ11_003568"/>
<organism evidence="2 3">
    <name type="scientific">Aspergillus tanneri</name>
    <dbReference type="NCBI Taxonomy" id="1220188"/>
    <lineage>
        <taxon>Eukaryota</taxon>
        <taxon>Fungi</taxon>
        <taxon>Dikarya</taxon>
        <taxon>Ascomycota</taxon>
        <taxon>Pezizomycotina</taxon>
        <taxon>Eurotiomycetes</taxon>
        <taxon>Eurotiomycetidae</taxon>
        <taxon>Eurotiales</taxon>
        <taxon>Aspergillaceae</taxon>
        <taxon>Aspergillus</taxon>
        <taxon>Aspergillus subgen. Circumdati</taxon>
    </lineage>
</organism>
<evidence type="ECO:0000313" key="2">
    <source>
        <dbReference type="EMBL" id="THC96960.1"/>
    </source>
</evidence>
<dbReference type="PANTHER" id="PTHR33365:SF6">
    <property type="entry name" value="OXIDASE USTYA"/>
    <property type="match status" value="1"/>
</dbReference>
<dbReference type="Proteomes" id="UP000308092">
    <property type="component" value="Unassembled WGS sequence"/>
</dbReference>
<comment type="caution">
    <text evidence="2">The sequence shown here is derived from an EMBL/GenBank/DDBJ whole genome shotgun (WGS) entry which is preliminary data.</text>
</comment>
<dbReference type="InterPro" id="IPR021765">
    <property type="entry name" value="UstYa-like"/>
</dbReference>
<dbReference type="AlphaFoldDB" id="A0A4S3JNF1"/>
<gene>
    <name evidence="2" type="ORF">EYZ11_003568</name>
</gene>
<protein>
    <submittedName>
        <fullName evidence="2">Uncharacterized protein</fullName>
    </submittedName>
</protein>
<comment type="similarity">
    <text evidence="1">Belongs to the ustYa family.</text>
</comment>
<name>A0A4S3JNF1_9EURO</name>